<feature type="non-terminal residue" evidence="9">
    <location>
        <position position="263"/>
    </location>
</feature>
<dbReference type="InterPro" id="IPR015615">
    <property type="entry name" value="TGF-beta-rel"/>
</dbReference>
<evidence type="ECO:0000256" key="1">
    <source>
        <dbReference type="ARBA" id="ARBA00004613"/>
    </source>
</evidence>
<dbReference type="AlphaFoldDB" id="A0AAJ6YN95"/>
<dbReference type="Gene3D" id="2.60.120.970">
    <property type="match status" value="1"/>
</dbReference>
<evidence type="ECO:0000256" key="3">
    <source>
        <dbReference type="ARBA" id="ARBA00022525"/>
    </source>
</evidence>
<accession>A0AAJ6YN95</accession>
<evidence type="ECO:0000259" key="7">
    <source>
        <dbReference type="Pfam" id="PF00688"/>
    </source>
</evidence>
<dbReference type="InterPro" id="IPR001111">
    <property type="entry name" value="TGF-b_propeptide"/>
</dbReference>
<keyword evidence="8" id="KW-1185">Reference proteome</keyword>
<evidence type="ECO:0000256" key="2">
    <source>
        <dbReference type="ARBA" id="ARBA00006656"/>
    </source>
</evidence>
<dbReference type="Pfam" id="PF00688">
    <property type="entry name" value="TGFb_propeptide"/>
    <property type="match status" value="1"/>
</dbReference>
<comment type="subcellular location">
    <subcellularLocation>
        <location evidence="1">Secreted</location>
    </subcellularLocation>
</comment>
<dbReference type="KEGG" id="csol:105364859"/>
<keyword evidence="5" id="KW-1015">Disulfide bond</keyword>
<reference evidence="9" key="1">
    <citation type="submission" date="2025-08" db="UniProtKB">
        <authorList>
            <consortium name="RefSeq"/>
        </authorList>
    </citation>
    <scope>IDENTIFICATION</scope>
</reference>
<dbReference type="GO" id="GO:0005125">
    <property type="term" value="F:cytokine activity"/>
    <property type="evidence" value="ECO:0007669"/>
    <property type="project" value="TreeGrafter"/>
</dbReference>
<gene>
    <name evidence="9" type="primary">LOC105364859</name>
</gene>
<dbReference type="PANTHER" id="PTHR11848">
    <property type="entry name" value="TGF-BETA FAMILY"/>
    <property type="match status" value="1"/>
</dbReference>
<evidence type="ECO:0000256" key="6">
    <source>
        <dbReference type="SAM" id="SignalP"/>
    </source>
</evidence>
<keyword evidence="6" id="KW-0732">Signal</keyword>
<feature type="domain" description="TGF-beta propeptide" evidence="7">
    <location>
        <begin position="106"/>
        <end position="229"/>
    </location>
</feature>
<keyword evidence="3" id="KW-0964">Secreted</keyword>
<feature type="chain" id="PRO_5042597994" evidence="6">
    <location>
        <begin position="24"/>
        <end position="263"/>
    </location>
</feature>
<feature type="signal peptide" evidence="6">
    <location>
        <begin position="1"/>
        <end position="23"/>
    </location>
</feature>
<evidence type="ECO:0000256" key="5">
    <source>
        <dbReference type="ARBA" id="ARBA00023157"/>
    </source>
</evidence>
<sequence>MVRMLLITTMMLIFELRIVKLSAMELLFEGDSNLQPIWDSDGVGISELQGEPVNLQKDEALEEFKETLGIRGNFKKDSYKGTPPQFMTELYNTITDSAGQTHSSSVGYFIFNVSGLDQNEFVLEAELHLYRQRSSPKSMPLSIKVYQVLQDKSLGVPDLHRLLNVHYVGAYASGWQVFNVKQAVLSWLSGIPNLGLLVSATTIFGDRVSINFSSRHDLPHEKQPILVLFNDDSVQVYPKQIVNHEKEDKVDNKQRAITDLEDV</sequence>
<proteinExistence type="inferred from homology"/>
<protein>
    <submittedName>
        <fullName evidence="9">Bone morphogenetic protein 4-like</fullName>
    </submittedName>
</protein>
<dbReference type="RefSeq" id="XP_011501191.1">
    <property type="nucleotide sequence ID" value="XM_011502889.1"/>
</dbReference>
<evidence type="ECO:0000256" key="4">
    <source>
        <dbReference type="ARBA" id="ARBA00023030"/>
    </source>
</evidence>
<keyword evidence="4" id="KW-0339">Growth factor</keyword>
<dbReference type="GO" id="GO:0008083">
    <property type="term" value="F:growth factor activity"/>
    <property type="evidence" value="ECO:0007669"/>
    <property type="project" value="UniProtKB-KW"/>
</dbReference>
<dbReference type="GeneID" id="105364859"/>
<dbReference type="Proteomes" id="UP000695007">
    <property type="component" value="Unplaced"/>
</dbReference>
<comment type="similarity">
    <text evidence="2">Belongs to the TGF-beta family.</text>
</comment>
<dbReference type="GO" id="GO:0005615">
    <property type="term" value="C:extracellular space"/>
    <property type="evidence" value="ECO:0007669"/>
    <property type="project" value="TreeGrafter"/>
</dbReference>
<evidence type="ECO:0000313" key="9">
    <source>
        <dbReference type="RefSeq" id="XP_011501191.1"/>
    </source>
</evidence>
<organism evidence="8 9">
    <name type="scientific">Ceratosolen solmsi marchali</name>
    <dbReference type="NCBI Taxonomy" id="326594"/>
    <lineage>
        <taxon>Eukaryota</taxon>
        <taxon>Metazoa</taxon>
        <taxon>Ecdysozoa</taxon>
        <taxon>Arthropoda</taxon>
        <taxon>Hexapoda</taxon>
        <taxon>Insecta</taxon>
        <taxon>Pterygota</taxon>
        <taxon>Neoptera</taxon>
        <taxon>Endopterygota</taxon>
        <taxon>Hymenoptera</taxon>
        <taxon>Apocrita</taxon>
        <taxon>Proctotrupomorpha</taxon>
        <taxon>Chalcidoidea</taxon>
        <taxon>Agaonidae</taxon>
        <taxon>Agaoninae</taxon>
        <taxon>Ceratosolen</taxon>
    </lineage>
</organism>
<evidence type="ECO:0000313" key="8">
    <source>
        <dbReference type="Proteomes" id="UP000695007"/>
    </source>
</evidence>
<name>A0AAJ6YN95_9HYME</name>
<dbReference type="PANTHER" id="PTHR11848:SF308">
    <property type="entry name" value="BMP-LIKE PROTEIN UNC-129"/>
    <property type="match status" value="1"/>
</dbReference>